<evidence type="ECO:0000313" key="2">
    <source>
        <dbReference type="EMBL" id="SEC55449.1"/>
    </source>
</evidence>
<accession>A0A1H4TGJ5</accession>
<feature type="region of interest" description="Disordered" evidence="1">
    <location>
        <begin position="1"/>
        <end position="29"/>
    </location>
</feature>
<gene>
    <name evidence="2" type="ORF">SAMN04489745_3163</name>
</gene>
<evidence type="ECO:0000256" key="1">
    <source>
        <dbReference type="SAM" id="MobiDB-lite"/>
    </source>
</evidence>
<sequence length="58" mass="6751">MSSTADSPYFSLSRRGRLEQPGHRVREPSYRGRFYPRSRANFTLASGALFTISYTYKR</sequence>
<dbReference type="AlphaFoldDB" id="A0A1H4TGJ5"/>
<organism evidence="2 3">
    <name type="scientific">Arthrobacter woluwensis</name>
    <dbReference type="NCBI Taxonomy" id="156980"/>
    <lineage>
        <taxon>Bacteria</taxon>
        <taxon>Bacillati</taxon>
        <taxon>Actinomycetota</taxon>
        <taxon>Actinomycetes</taxon>
        <taxon>Micrococcales</taxon>
        <taxon>Micrococcaceae</taxon>
        <taxon>Arthrobacter</taxon>
    </lineage>
</organism>
<dbReference type="EMBL" id="FNSN01000003">
    <property type="protein sequence ID" value="SEC55449.1"/>
    <property type="molecule type" value="Genomic_DNA"/>
</dbReference>
<dbReference type="Proteomes" id="UP000182652">
    <property type="component" value="Unassembled WGS sequence"/>
</dbReference>
<reference evidence="2 3" key="1">
    <citation type="submission" date="2016-10" db="EMBL/GenBank/DDBJ databases">
        <authorList>
            <person name="de Groot N.N."/>
        </authorList>
    </citation>
    <scope>NUCLEOTIDE SEQUENCE [LARGE SCALE GENOMIC DNA]</scope>
    <source>
        <strain evidence="2 3">DSM 10495</strain>
    </source>
</reference>
<dbReference type="STRING" id="156980.SAMN04489745_3163"/>
<feature type="compositionally biased region" description="Basic and acidic residues" evidence="1">
    <location>
        <begin position="16"/>
        <end position="29"/>
    </location>
</feature>
<protein>
    <submittedName>
        <fullName evidence="2">Uncharacterized protein</fullName>
    </submittedName>
</protein>
<name>A0A1H4TGJ5_9MICC</name>
<keyword evidence="3" id="KW-1185">Reference proteome</keyword>
<evidence type="ECO:0000313" key="3">
    <source>
        <dbReference type="Proteomes" id="UP000182652"/>
    </source>
</evidence>
<proteinExistence type="predicted"/>